<reference evidence="2" key="1">
    <citation type="submission" date="2016-09" db="EMBL/GenBank/DDBJ databases">
        <title>Comparative genomics of the Campylobacter concisus group.</title>
        <authorList>
            <person name="Miller W.G."/>
            <person name="Yee E."/>
            <person name="Chapman M.H."/>
            <person name="Huynh S."/>
            <person name="Bono J.L."/>
            <person name="On S.L.W."/>
            <person name="StLeger J."/>
            <person name="Foster G."/>
            <person name="Parker C.T."/>
        </authorList>
    </citation>
    <scope>NUCLEOTIDE SEQUENCE [LARGE SCALE GENOMIC DNA]</scope>
    <source>
        <strain evidence="2">RM18021</strain>
    </source>
</reference>
<dbReference type="KEGG" id="cpin:CPIN18020_0937"/>
<gene>
    <name evidence="1" type="ORF">CPIN18021_0939</name>
</gene>
<dbReference type="EMBL" id="CP017258">
    <property type="protein sequence ID" value="AQW87747.1"/>
    <property type="molecule type" value="Genomic_DNA"/>
</dbReference>
<evidence type="ECO:0000313" key="2">
    <source>
        <dbReference type="Proteomes" id="UP000190868"/>
    </source>
</evidence>
<organism evidence="1 2">
    <name type="scientific">Campylobacter pinnipediorum subsp. caledonicus</name>
    <dbReference type="NCBI Taxonomy" id="1874362"/>
    <lineage>
        <taxon>Bacteria</taxon>
        <taxon>Pseudomonadati</taxon>
        <taxon>Campylobacterota</taxon>
        <taxon>Epsilonproteobacteria</taxon>
        <taxon>Campylobacterales</taxon>
        <taxon>Campylobacteraceae</taxon>
        <taxon>Campylobacter</taxon>
    </lineage>
</organism>
<dbReference type="AlphaFoldDB" id="A0A1S6U8I7"/>
<dbReference type="GeneID" id="56566574"/>
<keyword evidence="2" id="KW-1185">Reference proteome</keyword>
<sequence length="166" mass="19512">MKQNLKEKILDKIFIVSKKPVLLRDLLEANSLYKDNMLIDDSKLNFRFNYLKTYQVYGGLCAVIFLPILLVTHHSLAKLDSHISIIGTAIVTAMIFIGFDVFKIWARKEINIELIKKAWNVHFPYFSYEKYSDKVDFIYQEAIKNNISKKELEEYILERLVNTAEK</sequence>
<accession>A0A1S6U8I7</accession>
<evidence type="ECO:0000313" key="1">
    <source>
        <dbReference type="EMBL" id="AQW87747.1"/>
    </source>
</evidence>
<dbReference type="Proteomes" id="UP000190868">
    <property type="component" value="Chromosome"/>
</dbReference>
<protein>
    <submittedName>
        <fullName evidence="1">Putative membrane protein</fullName>
    </submittedName>
</protein>
<name>A0A1S6U8I7_9BACT</name>
<proteinExistence type="predicted"/>
<dbReference type="RefSeq" id="WP_078423370.1">
    <property type="nucleotide sequence ID" value="NZ_CP017018.1"/>
</dbReference>